<accession>A0A179DFZ2</accession>
<dbReference type="FunFam" id="3.40.50.720:FF:000084">
    <property type="entry name" value="Short-chain dehydrogenase reductase"/>
    <property type="match status" value="1"/>
</dbReference>
<proteinExistence type="inferred from homology"/>
<dbReference type="PANTHER" id="PTHR43943">
    <property type="entry name" value="DEHYDROGENASE/REDUCTASE (SDR FAMILY) MEMBER 4"/>
    <property type="match status" value="1"/>
</dbReference>
<dbReference type="Gene3D" id="3.40.50.720">
    <property type="entry name" value="NAD(P)-binding Rossmann-like Domain"/>
    <property type="match status" value="1"/>
</dbReference>
<dbReference type="GO" id="GO:0016491">
    <property type="term" value="F:oxidoreductase activity"/>
    <property type="evidence" value="ECO:0007669"/>
    <property type="project" value="UniProtKB-KW"/>
</dbReference>
<dbReference type="Pfam" id="PF13561">
    <property type="entry name" value="adh_short_C2"/>
    <property type="match status" value="1"/>
</dbReference>
<evidence type="ECO:0000313" key="4">
    <source>
        <dbReference type="Proteomes" id="UP000078459"/>
    </source>
</evidence>
<dbReference type="AlphaFoldDB" id="A0A179DFZ2"/>
<dbReference type="PANTHER" id="PTHR43943:SF17">
    <property type="entry name" value="3-PHENYLPROPIONATE-DIHYDRODIOL_CINNAMIC ACID-DIHYDRODIOL DEHYDROGENASE"/>
    <property type="match status" value="1"/>
</dbReference>
<organism evidence="3 4">
    <name type="scientific">Pedobacter psychrophilus</name>
    <dbReference type="NCBI Taxonomy" id="1826909"/>
    <lineage>
        <taxon>Bacteria</taxon>
        <taxon>Pseudomonadati</taxon>
        <taxon>Bacteroidota</taxon>
        <taxon>Sphingobacteriia</taxon>
        <taxon>Sphingobacteriales</taxon>
        <taxon>Sphingobacteriaceae</taxon>
        <taxon>Pedobacter</taxon>
    </lineage>
</organism>
<dbReference type="PRINTS" id="PR00081">
    <property type="entry name" value="GDHRDH"/>
</dbReference>
<name>A0A179DFZ2_9SPHI</name>
<evidence type="ECO:0000313" key="3">
    <source>
        <dbReference type="EMBL" id="OAQ39804.1"/>
    </source>
</evidence>
<sequence>MRLFGKTALITGGNSGIGFATAKLFLAQGAKVIITGRNQTLIDEAVAQLGQNAFGILCDAGNMQDINALPNKISKLSDTVDILFSNAGVGLFAPFEQTTEKIFDANMEINFKGTVFTIQKLLPLIPNGGSIVLNATVLAHLGYETSSAYSASKAAVLSFCKTLAIELAPKDIRVNTISPGPINTPIYSKMGIPQDILQEFAAGVQALIPMNRFGASEDIANAALFLASADSTFMTGSEIRVDGGKSITF</sequence>
<dbReference type="Proteomes" id="UP000078459">
    <property type="component" value="Unassembled WGS sequence"/>
</dbReference>
<gene>
    <name evidence="3" type="ORF">A5893_09515</name>
</gene>
<keyword evidence="2" id="KW-0560">Oxidoreductase</keyword>
<comment type="caution">
    <text evidence="3">The sequence shown here is derived from an EMBL/GenBank/DDBJ whole genome shotgun (WGS) entry which is preliminary data.</text>
</comment>
<evidence type="ECO:0000256" key="2">
    <source>
        <dbReference type="ARBA" id="ARBA00023002"/>
    </source>
</evidence>
<comment type="similarity">
    <text evidence="1">Belongs to the short-chain dehydrogenases/reductases (SDR) family.</text>
</comment>
<evidence type="ECO:0000256" key="1">
    <source>
        <dbReference type="ARBA" id="ARBA00006484"/>
    </source>
</evidence>
<reference evidence="3 4" key="1">
    <citation type="submission" date="2016-04" db="EMBL/GenBank/DDBJ databases">
        <authorList>
            <person name="Evans L.H."/>
            <person name="Alamgir A."/>
            <person name="Owens N."/>
            <person name="Weber N.D."/>
            <person name="Virtaneva K."/>
            <person name="Barbian K."/>
            <person name="Babar A."/>
            <person name="Rosenke K."/>
        </authorList>
    </citation>
    <scope>NUCLEOTIDE SEQUENCE [LARGE SCALE GENOMIC DNA]</scope>
    <source>
        <strain evidence="3 4">CCM 8644</strain>
    </source>
</reference>
<dbReference type="RefSeq" id="WP_068822420.1">
    <property type="nucleotide sequence ID" value="NZ_LWHJ01000027.1"/>
</dbReference>
<protein>
    <submittedName>
        <fullName evidence="3">Short-chain dehydrogenase</fullName>
    </submittedName>
</protein>
<dbReference type="SUPFAM" id="SSF51735">
    <property type="entry name" value="NAD(P)-binding Rossmann-fold domains"/>
    <property type="match status" value="1"/>
</dbReference>
<reference evidence="3 4" key="2">
    <citation type="submission" date="2016-06" db="EMBL/GenBank/DDBJ databases">
        <title>Pedobacter psychrophilus sp. nov., isolated from Antarctic fragmentary rock.</title>
        <authorList>
            <person name="Svec P."/>
        </authorList>
    </citation>
    <scope>NUCLEOTIDE SEQUENCE [LARGE SCALE GENOMIC DNA]</scope>
    <source>
        <strain evidence="3 4">CCM 8644</strain>
    </source>
</reference>
<dbReference type="InterPro" id="IPR036291">
    <property type="entry name" value="NAD(P)-bd_dom_sf"/>
</dbReference>
<dbReference type="STRING" id="1826909.A5893_09515"/>
<dbReference type="PRINTS" id="PR00080">
    <property type="entry name" value="SDRFAMILY"/>
</dbReference>
<dbReference type="InterPro" id="IPR002347">
    <property type="entry name" value="SDR_fam"/>
</dbReference>
<keyword evidence="4" id="KW-1185">Reference proteome</keyword>
<dbReference type="OrthoDB" id="9803333at2"/>
<dbReference type="CDD" id="cd05233">
    <property type="entry name" value="SDR_c"/>
    <property type="match status" value="1"/>
</dbReference>
<dbReference type="EMBL" id="LWHJ01000027">
    <property type="protein sequence ID" value="OAQ39804.1"/>
    <property type="molecule type" value="Genomic_DNA"/>
</dbReference>